<dbReference type="PROSITE" id="PS50294">
    <property type="entry name" value="WD_REPEATS_REGION"/>
    <property type="match status" value="1"/>
</dbReference>
<dbReference type="Gene3D" id="2.130.10.10">
    <property type="entry name" value="YVTN repeat-like/Quinoprotein amine dehydrogenase"/>
    <property type="match status" value="1"/>
</dbReference>
<dbReference type="Pfam" id="PF00400">
    <property type="entry name" value="WD40"/>
    <property type="match status" value="2"/>
</dbReference>
<evidence type="ECO:0000313" key="5">
    <source>
        <dbReference type="Proteomes" id="UP000242450"/>
    </source>
</evidence>
<evidence type="ECO:0000313" key="4">
    <source>
        <dbReference type="EMBL" id="OWK09723.1"/>
    </source>
</evidence>
<dbReference type="PANTHER" id="PTHR15574">
    <property type="entry name" value="WD REPEAT DOMAIN-CONTAINING FAMILY"/>
    <property type="match status" value="1"/>
</dbReference>
<sequence>MEQAIHSRVKPIQLKGEHHSNIFCLAFNSGNTKVFSGGNDEQVILHDVESSETLDVFAHEDAVYGLSVSPVNDNIFASSSDDGRVLIWDIRESPHGEPFCLANYPSAFHSVMFNPVEPRLLATANSKEGVGLWDIRKPQSPS</sequence>
<comment type="caution">
    <text evidence="4">The sequence shown here is derived from an EMBL/GenBank/DDBJ whole genome shotgun (WGS) entry which is preliminary data.</text>
</comment>
<keyword evidence="5" id="KW-1185">Reference proteome</keyword>
<dbReference type="PROSITE" id="PS50082">
    <property type="entry name" value="WD_REPEATS_2"/>
    <property type="match status" value="1"/>
</dbReference>
<dbReference type="SUPFAM" id="SSF50978">
    <property type="entry name" value="WD40 repeat-like"/>
    <property type="match status" value="1"/>
</dbReference>
<dbReference type="GO" id="GO:0005737">
    <property type="term" value="C:cytoplasm"/>
    <property type="evidence" value="ECO:0007669"/>
    <property type="project" value="TreeGrafter"/>
</dbReference>
<evidence type="ECO:0000256" key="3">
    <source>
        <dbReference type="PROSITE-ProRule" id="PRU00221"/>
    </source>
</evidence>
<evidence type="ECO:0000256" key="2">
    <source>
        <dbReference type="ARBA" id="ARBA00022737"/>
    </source>
</evidence>
<dbReference type="InterPro" id="IPR015943">
    <property type="entry name" value="WD40/YVTN_repeat-like_dom_sf"/>
</dbReference>
<organism evidence="4 5">
    <name type="scientific">Cervus elaphus hippelaphus</name>
    <name type="common">European red deer</name>
    <dbReference type="NCBI Taxonomy" id="46360"/>
    <lineage>
        <taxon>Eukaryota</taxon>
        <taxon>Metazoa</taxon>
        <taxon>Chordata</taxon>
        <taxon>Craniata</taxon>
        <taxon>Vertebrata</taxon>
        <taxon>Euteleostomi</taxon>
        <taxon>Mammalia</taxon>
        <taxon>Eutheria</taxon>
        <taxon>Laurasiatheria</taxon>
        <taxon>Artiodactyla</taxon>
        <taxon>Ruminantia</taxon>
        <taxon>Pecora</taxon>
        <taxon>Cervidae</taxon>
        <taxon>Cervinae</taxon>
        <taxon>Cervus</taxon>
    </lineage>
</organism>
<dbReference type="GO" id="GO:0080008">
    <property type="term" value="C:Cul4-RING E3 ubiquitin ligase complex"/>
    <property type="evidence" value="ECO:0007669"/>
    <property type="project" value="TreeGrafter"/>
</dbReference>
<dbReference type="OrthoDB" id="5573735at2759"/>
<name>A0A212CUU1_CEREH</name>
<dbReference type="GO" id="GO:0045717">
    <property type="term" value="P:negative regulation of fatty acid biosynthetic process"/>
    <property type="evidence" value="ECO:0007669"/>
    <property type="project" value="TreeGrafter"/>
</dbReference>
<feature type="repeat" description="WD" evidence="3">
    <location>
        <begin position="56"/>
        <end position="91"/>
    </location>
</feature>
<dbReference type="InterPro" id="IPR036322">
    <property type="entry name" value="WD40_repeat_dom_sf"/>
</dbReference>
<reference evidence="4 5" key="1">
    <citation type="journal article" date="2018" name="Mol. Genet. Genomics">
        <title>The red deer Cervus elaphus genome CerEla1.0: sequencing, annotating, genes, and chromosomes.</title>
        <authorList>
            <person name="Bana N.A."/>
            <person name="Nyiri A."/>
            <person name="Nagy J."/>
            <person name="Frank K."/>
            <person name="Nagy T."/>
            <person name="Steger V."/>
            <person name="Schiller M."/>
            <person name="Lakatos P."/>
            <person name="Sugar L."/>
            <person name="Horn P."/>
            <person name="Barta E."/>
            <person name="Orosz L."/>
        </authorList>
    </citation>
    <scope>NUCLEOTIDE SEQUENCE [LARGE SCALE GENOMIC DNA]</scope>
    <source>
        <strain evidence="4">Hungarian</strain>
    </source>
</reference>
<dbReference type="EMBL" id="MKHE01000012">
    <property type="protein sequence ID" value="OWK09723.1"/>
    <property type="molecule type" value="Genomic_DNA"/>
</dbReference>
<keyword evidence="1 3" id="KW-0853">WD repeat</keyword>
<protein>
    <submittedName>
        <fullName evidence="4">Uncharacterized protein</fullName>
    </submittedName>
</protein>
<dbReference type="InterPro" id="IPR001680">
    <property type="entry name" value="WD40_rpt"/>
</dbReference>
<proteinExistence type="predicted"/>
<dbReference type="PANTHER" id="PTHR15574:SF43">
    <property type="entry name" value="DDB1- AND CUL4-ASSOCIATED FACTOR 5"/>
    <property type="match status" value="1"/>
</dbReference>
<dbReference type="InterPro" id="IPR045151">
    <property type="entry name" value="DCAF8"/>
</dbReference>
<gene>
    <name evidence="4" type="ORF">Celaphus_00006048</name>
</gene>
<dbReference type="AlphaFoldDB" id="A0A212CUU1"/>
<keyword evidence="2" id="KW-0677">Repeat</keyword>
<dbReference type="Proteomes" id="UP000242450">
    <property type="component" value="Chromosome 12"/>
</dbReference>
<accession>A0A212CUU1</accession>
<dbReference type="SMART" id="SM00320">
    <property type="entry name" value="WD40"/>
    <property type="match status" value="3"/>
</dbReference>
<evidence type="ECO:0000256" key="1">
    <source>
        <dbReference type="ARBA" id="ARBA00022574"/>
    </source>
</evidence>